<sequence length="161" mass="18440">MSSSSTARPPHDTIGPQCNTIGPPHNTTRPPSLFILETPSTTLSSLILLPDKERAREMEIKPSSSLVRKSRLQYPKPSRQRWHHKYDETLTYKGLEVTITCRSEAVFSDDISEGDRRLLQSSVSRKLWRWPEIIMVAGTMAIVVISLKLVWFHQFTHMNLN</sequence>
<organism evidence="3 4">
    <name type="scientific">Lactuca saligna</name>
    <name type="common">Willowleaf lettuce</name>
    <dbReference type="NCBI Taxonomy" id="75948"/>
    <lineage>
        <taxon>Eukaryota</taxon>
        <taxon>Viridiplantae</taxon>
        <taxon>Streptophyta</taxon>
        <taxon>Embryophyta</taxon>
        <taxon>Tracheophyta</taxon>
        <taxon>Spermatophyta</taxon>
        <taxon>Magnoliopsida</taxon>
        <taxon>eudicotyledons</taxon>
        <taxon>Gunneridae</taxon>
        <taxon>Pentapetalae</taxon>
        <taxon>asterids</taxon>
        <taxon>campanulids</taxon>
        <taxon>Asterales</taxon>
        <taxon>Asteraceae</taxon>
        <taxon>Cichorioideae</taxon>
        <taxon>Cichorieae</taxon>
        <taxon>Lactucinae</taxon>
        <taxon>Lactuca</taxon>
    </lineage>
</organism>
<evidence type="ECO:0000256" key="2">
    <source>
        <dbReference type="SAM" id="Phobius"/>
    </source>
</evidence>
<dbReference type="Proteomes" id="UP001177003">
    <property type="component" value="Chromosome 8"/>
</dbReference>
<dbReference type="AlphaFoldDB" id="A0AA36EII8"/>
<name>A0AA36EII8_LACSI</name>
<feature type="transmembrane region" description="Helical" evidence="2">
    <location>
        <begin position="133"/>
        <end position="152"/>
    </location>
</feature>
<gene>
    <name evidence="3" type="ORF">LSALG_LOCUS36883</name>
</gene>
<protein>
    <submittedName>
        <fullName evidence="3">Uncharacterized protein</fullName>
    </submittedName>
</protein>
<keyword evidence="2" id="KW-0472">Membrane</keyword>
<reference evidence="3" key="1">
    <citation type="submission" date="2023-04" db="EMBL/GenBank/DDBJ databases">
        <authorList>
            <person name="Vijverberg K."/>
            <person name="Xiong W."/>
            <person name="Schranz E."/>
        </authorList>
    </citation>
    <scope>NUCLEOTIDE SEQUENCE</scope>
</reference>
<evidence type="ECO:0000313" key="4">
    <source>
        <dbReference type="Proteomes" id="UP001177003"/>
    </source>
</evidence>
<evidence type="ECO:0000313" key="3">
    <source>
        <dbReference type="EMBL" id="CAI9298106.1"/>
    </source>
</evidence>
<keyword evidence="2" id="KW-0812">Transmembrane</keyword>
<proteinExistence type="predicted"/>
<accession>A0AA36EII8</accession>
<keyword evidence="4" id="KW-1185">Reference proteome</keyword>
<feature type="region of interest" description="Disordered" evidence="1">
    <location>
        <begin position="1"/>
        <end position="30"/>
    </location>
</feature>
<feature type="compositionally biased region" description="Polar residues" evidence="1">
    <location>
        <begin position="16"/>
        <end position="30"/>
    </location>
</feature>
<evidence type="ECO:0000256" key="1">
    <source>
        <dbReference type="SAM" id="MobiDB-lite"/>
    </source>
</evidence>
<dbReference type="EMBL" id="OX465084">
    <property type="protein sequence ID" value="CAI9298106.1"/>
    <property type="molecule type" value="Genomic_DNA"/>
</dbReference>
<keyword evidence="2" id="KW-1133">Transmembrane helix</keyword>